<comment type="caution">
    <text evidence="1">The sequence shown here is derived from an EMBL/GenBank/DDBJ whole genome shotgun (WGS) entry which is preliminary data.</text>
</comment>
<dbReference type="Proteomes" id="UP001152622">
    <property type="component" value="Chromosome 2"/>
</dbReference>
<keyword evidence="2" id="KW-1185">Reference proteome</keyword>
<protein>
    <submittedName>
        <fullName evidence="1">Uncharacterized protein</fullName>
    </submittedName>
</protein>
<dbReference type="EMBL" id="JAINUF010000002">
    <property type="protein sequence ID" value="KAJ8375471.1"/>
    <property type="molecule type" value="Genomic_DNA"/>
</dbReference>
<gene>
    <name evidence="1" type="ORF">SKAU_G00060510</name>
</gene>
<evidence type="ECO:0000313" key="2">
    <source>
        <dbReference type="Proteomes" id="UP001152622"/>
    </source>
</evidence>
<evidence type="ECO:0000313" key="1">
    <source>
        <dbReference type="EMBL" id="KAJ8375471.1"/>
    </source>
</evidence>
<reference evidence="1" key="1">
    <citation type="journal article" date="2023" name="Science">
        <title>Genome structures resolve the early diversification of teleost fishes.</title>
        <authorList>
            <person name="Parey E."/>
            <person name="Louis A."/>
            <person name="Montfort J."/>
            <person name="Bouchez O."/>
            <person name="Roques C."/>
            <person name="Iampietro C."/>
            <person name="Lluch J."/>
            <person name="Castinel A."/>
            <person name="Donnadieu C."/>
            <person name="Desvignes T."/>
            <person name="Floi Bucao C."/>
            <person name="Jouanno E."/>
            <person name="Wen M."/>
            <person name="Mejri S."/>
            <person name="Dirks R."/>
            <person name="Jansen H."/>
            <person name="Henkel C."/>
            <person name="Chen W.J."/>
            <person name="Zahm M."/>
            <person name="Cabau C."/>
            <person name="Klopp C."/>
            <person name="Thompson A.W."/>
            <person name="Robinson-Rechavi M."/>
            <person name="Braasch I."/>
            <person name="Lecointre G."/>
            <person name="Bobe J."/>
            <person name="Postlethwait J.H."/>
            <person name="Berthelot C."/>
            <person name="Roest Crollius H."/>
            <person name="Guiguen Y."/>
        </authorList>
    </citation>
    <scope>NUCLEOTIDE SEQUENCE</scope>
    <source>
        <strain evidence="1">WJC10195</strain>
    </source>
</reference>
<proteinExistence type="predicted"/>
<accession>A0A9Q1G5M8</accession>
<dbReference type="AlphaFoldDB" id="A0A9Q1G5M8"/>
<organism evidence="1 2">
    <name type="scientific">Synaphobranchus kaupii</name>
    <name type="common">Kaup's arrowtooth eel</name>
    <dbReference type="NCBI Taxonomy" id="118154"/>
    <lineage>
        <taxon>Eukaryota</taxon>
        <taxon>Metazoa</taxon>
        <taxon>Chordata</taxon>
        <taxon>Craniata</taxon>
        <taxon>Vertebrata</taxon>
        <taxon>Euteleostomi</taxon>
        <taxon>Actinopterygii</taxon>
        <taxon>Neopterygii</taxon>
        <taxon>Teleostei</taxon>
        <taxon>Anguilliformes</taxon>
        <taxon>Synaphobranchidae</taxon>
        <taxon>Synaphobranchus</taxon>
    </lineage>
</organism>
<dbReference type="OrthoDB" id="109171at2759"/>
<name>A0A9Q1G5M8_SYNKA</name>
<sequence>MCEEEQPTVSMIAPLQAKLLENFTISEEDSTLVSEIKQIMAQELGQRYVDVKQVLHTASALDARFKKLPFLNEEERDATFQCLIHEAAELWDQKNDTVTQVENTHPHSSGDQTSDDQSDFVPVSHCSLTAPPLHPQATEQDYVPISKKSKALEDLFGDTFCTGYQSVKASRELAHAEVAKYKDTASLILGAYLLSVDLALQVILSIQNAAFCLLNMLIS</sequence>